<accession>A0A381QJ15</accession>
<keyword evidence="2" id="KW-0501">Molybdenum cofactor biosynthesis</keyword>
<dbReference type="InterPro" id="IPR008284">
    <property type="entry name" value="MoCF_biosynth_CS"/>
</dbReference>
<evidence type="ECO:0000256" key="1">
    <source>
        <dbReference type="ARBA" id="ARBA00005046"/>
    </source>
</evidence>
<dbReference type="PANTHER" id="PTHR43764">
    <property type="entry name" value="MOLYBDENUM COFACTOR BIOSYNTHESIS"/>
    <property type="match status" value="1"/>
</dbReference>
<dbReference type="EMBL" id="UINC01001371">
    <property type="protein sequence ID" value="SUZ78894.1"/>
    <property type="molecule type" value="Genomic_DNA"/>
</dbReference>
<dbReference type="CDD" id="cd00886">
    <property type="entry name" value="MogA_MoaB"/>
    <property type="match status" value="1"/>
</dbReference>
<dbReference type="PROSITE" id="PS01078">
    <property type="entry name" value="MOCF_BIOSYNTHESIS_1"/>
    <property type="match status" value="1"/>
</dbReference>
<dbReference type="InterPro" id="IPR036425">
    <property type="entry name" value="MoaB/Mog-like_dom_sf"/>
</dbReference>
<feature type="domain" description="MoaB/Mog" evidence="3">
    <location>
        <begin position="27"/>
        <end position="166"/>
    </location>
</feature>
<dbReference type="Gene3D" id="3.40.980.10">
    <property type="entry name" value="MoaB/Mog-like domain"/>
    <property type="match status" value="1"/>
</dbReference>
<dbReference type="InterPro" id="IPR001453">
    <property type="entry name" value="MoaB/Mog_dom"/>
</dbReference>
<gene>
    <name evidence="4" type="ORF">METZ01_LOCUS31748</name>
</gene>
<name>A0A381QJ15_9ZZZZ</name>
<sequence length="176" mass="18508">MSHRENPHISSRDSEEVPVSATVLPAKVLTVSDGVMSGTRDDKSGEALVSSLVAHGFEVVERRAVADGIENVSECLVAMAKDFAGVVITTGGTGFTERDLTPEGTLQVLEREAPGIAEAMRLTNPLGRLSRGVAGIVGRCIILNTPGSTAGCVECFEAVADVIPHALRLLHGERLH</sequence>
<organism evidence="4">
    <name type="scientific">marine metagenome</name>
    <dbReference type="NCBI Taxonomy" id="408172"/>
    <lineage>
        <taxon>unclassified sequences</taxon>
        <taxon>metagenomes</taxon>
        <taxon>ecological metagenomes</taxon>
    </lineage>
</organism>
<dbReference type="NCBIfam" id="TIGR00177">
    <property type="entry name" value="molyb_syn"/>
    <property type="match status" value="1"/>
</dbReference>
<dbReference type="GO" id="GO:0006777">
    <property type="term" value="P:Mo-molybdopterin cofactor biosynthetic process"/>
    <property type="evidence" value="ECO:0007669"/>
    <property type="project" value="UniProtKB-KW"/>
</dbReference>
<dbReference type="AlphaFoldDB" id="A0A381QJ15"/>
<evidence type="ECO:0000256" key="2">
    <source>
        <dbReference type="ARBA" id="ARBA00023150"/>
    </source>
</evidence>
<dbReference type="SMART" id="SM00852">
    <property type="entry name" value="MoCF_biosynth"/>
    <property type="match status" value="1"/>
</dbReference>
<evidence type="ECO:0000259" key="3">
    <source>
        <dbReference type="SMART" id="SM00852"/>
    </source>
</evidence>
<dbReference type="PANTHER" id="PTHR43764:SF1">
    <property type="entry name" value="MOLYBDOPTERIN MOLYBDOTRANSFERASE"/>
    <property type="match status" value="1"/>
</dbReference>
<dbReference type="SUPFAM" id="SSF53218">
    <property type="entry name" value="Molybdenum cofactor biosynthesis proteins"/>
    <property type="match status" value="1"/>
</dbReference>
<comment type="pathway">
    <text evidence="1">Cofactor biosynthesis; molybdopterin biosynthesis.</text>
</comment>
<evidence type="ECO:0000313" key="4">
    <source>
        <dbReference type="EMBL" id="SUZ78894.1"/>
    </source>
</evidence>
<dbReference type="InterPro" id="IPR051920">
    <property type="entry name" value="MPT_Adenylyltrnsfr/MoaC-Rel"/>
</dbReference>
<dbReference type="Pfam" id="PF00994">
    <property type="entry name" value="MoCF_biosynth"/>
    <property type="match status" value="1"/>
</dbReference>
<reference evidence="4" key="1">
    <citation type="submission" date="2018-05" db="EMBL/GenBank/DDBJ databases">
        <authorList>
            <person name="Lanie J.A."/>
            <person name="Ng W.-L."/>
            <person name="Kazmierczak K.M."/>
            <person name="Andrzejewski T.M."/>
            <person name="Davidsen T.M."/>
            <person name="Wayne K.J."/>
            <person name="Tettelin H."/>
            <person name="Glass J.I."/>
            <person name="Rusch D."/>
            <person name="Podicherti R."/>
            <person name="Tsui H.-C.T."/>
            <person name="Winkler M.E."/>
        </authorList>
    </citation>
    <scope>NUCLEOTIDE SEQUENCE</scope>
</reference>
<proteinExistence type="predicted"/>
<protein>
    <recommendedName>
        <fullName evidence="3">MoaB/Mog domain-containing protein</fullName>
    </recommendedName>
</protein>